<proteinExistence type="predicted"/>
<keyword evidence="4" id="KW-0687">Ribonucleoprotein</keyword>
<dbReference type="InterPro" id="IPR051016">
    <property type="entry name" value="Diverse_Substrate_AcTransf"/>
</dbReference>
<dbReference type="GO" id="GO:0008080">
    <property type="term" value="F:N-acetyltransferase activity"/>
    <property type="evidence" value="ECO:0007669"/>
    <property type="project" value="UniProtKB-ARBA"/>
</dbReference>
<dbReference type="EMBL" id="JACCFP010000001">
    <property type="protein sequence ID" value="NYJ01982.1"/>
    <property type="molecule type" value="Genomic_DNA"/>
</dbReference>
<dbReference type="PANTHER" id="PTHR10545">
    <property type="entry name" value="DIAMINE N-ACETYLTRANSFERASE"/>
    <property type="match status" value="1"/>
</dbReference>
<evidence type="ECO:0000256" key="2">
    <source>
        <dbReference type="ARBA" id="ARBA00023315"/>
    </source>
</evidence>
<dbReference type="InterPro" id="IPR016181">
    <property type="entry name" value="Acyl_CoA_acyltransferase"/>
</dbReference>
<feature type="domain" description="N-acetyltransferase" evidence="3">
    <location>
        <begin position="9"/>
        <end position="151"/>
    </location>
</feature>
<evidence type="ECO:0000256" key="1">
    <source>
        <dbReference type="ARBA" id="ARBA00022679"/>
    </source>
</evidence>
<dbReference type="Gene3D" id="3.40.630.30">
    <property type="match status" value="1"/>
</dbReference>
<dbReference type="GO" id="GO:0005840">
    <property type="term" value="C:ribosome"/>
    <property type="evidence" value="ECO:0007669"/>
    <property type="project" value="UniProtKB-KW"/>
</dbReference>
<organism evidence="4 5">
    <name type="scientific">Nocardioides thalensis</name>
    <dbReference type="NCBI Taxonomy" id="1914755"/>
    <lineage>
        <taxon>Bacteria</taxon>
        <taxon>Bacillati</taxon>
        <taxon>Actinomycetota</taxon>
        <taxon>Actinomycetes</taxon>
        <taxon>Propionibacteriales</taxon>
        <taxon>Nocardioidaceae</taxon>
        <taxon>Nocardioides</taxon>
    </lineage>
</organism>
<dbReference type="Proteomes" id="UP000530424">
    <property type="component" value="Unassembled WGS sequence"/>
</dbReference>
<dbReference type="AlphaFoldDB" id="A0A853C5N3"/>
<sequence>MTGIRVEWLTVPSRTPSLAALIHAHAEYERSSVRQPADEVLSRLDAWCREGRVELAGAFVGSELAGYASLTSDVATWTGEEFGHLDCLYVNEAHRGQMLGQQLVDAVVGRARVRGFRELQWQTPSWNTRAIRFYERIGATGTHKQRFRLEL</sequence>
<accession>A0A853C5N3</accession>
<dbReference type="PANTHER" id="PTHR10545:SF29">
    <property type="entry name" value="GH14572P-RELATED"/>
    <property type="match status" value="1"/>
</dbReference>
<comment type="caution">
    <text evidence="4">The sequence shown here is derived from an EMBL/GenBank/DDBJ whole genome shotgun (WGS) entry which is preliminary data.</text>
</comment>
<gene>
    <name evidence="4" type="ORF">HNR19_002680</name>
</gene>
<protein>
    <submittedName>
        <fullName evidence="4">Ribosomal protein S18 acetylase RimI-like enzyme</fullName>
    </submittedName>
</protein>
<evidence type="ECO:0000313" key="4">
    <source>
        <dbReference type="EMBL" id="NYJ01982.1"/>
    </source>
</evidence>
<evidence type="ECO:0000259" key="3">
    <source>
        <dbReference type="PROSITE" id="PS51186"/>
    </source>
</evidence>
<dbReference type="InterPro" id="IPR000182">
    <property type="entry name" value="GNAT_dom"/>
</dbReference>
<reference evidence="4 5" key="1">
    <citation type="submission" date="2020-07" db="EMBL/GenBank/DDBJ databases">
        <title>Sequencing the genomes of 1000 actinobacteria strains.</title>
        <authorList>
            <person name="Klenk H.-P."/>
        </authorList>
    </citation>
    <scope>NUCLEOTIDE SEQUENCE [LARGE SCALE GENOMIC DNA]</scope>
    <source>
        <strain evidence="4 5">DSM 103833</strain>
    </source>
</reference>
<dbReference type="SUPFAM" id="SSF55729">
    <property type="entry name" value="Acyl-CoA N-acyltransferases (Nat)"/>
    <property type="match status" value="1"/>
</dbReference>
<dbReference type="Pfam" id="PF00583">
    <property type="entry name" value="Acetyltransf_1"/>
    <property type="match status" value="1"/>
</dbReference>
<keyword evidence="1" id="KW-0808">Transferase</keyword>
<name>A0A853C5N3_9ACTN</name>
<evidence type="ECO:0000313" key="5">
    <source>
        <dbReference type="Proteomes" id="UP000530424"/>
    </source>
</evidence>
<dbReference type="CDD" id="cd04301">
    <property type="entry name" value="NAT_SF"/>
    <property type="match status" value="1"/>
</dbReference>
<dbReference type="PROSITE" id="PS51186">
    <property type="entry name" value="GNAT"/>
    <property type="match status" value="1"/>
</dbReference>
<dbReference type="RefSeq" id="WP_179668403.1">
    <property type="nucleotide sequence ID" value="NZ_JACCFP010000001.1"/>
</dbReference>
<keyword evidence="2" id="KW-0012">Acyltransferase</keyword>
<keyword evidence="4" id="KW-0689">Ribosomal protein</keyword>
<keyword evidence="5" id="KW-1185">Reference proteome</keyword>